<feature type="transmembrane region" description="Helical" evidence="8">
    <location>
        <begin position="115"/>
        <end position="141"/>
    </location>
</feature>
<feature type="transmembrane region" description="Helical" evidence="8">
    <location>
        <begin position="536"/>
        <end position="556"/>
    </location>
</feature>
<feature type="transmembrane region" description="Helical" evidence="8">
    <location>
        <begin position="60"/>
        <end position="77"/>
    </location>
</feature>
<dbReference type="EMBL" id="JBAFVH010000002">
    <property type="protein sequence ID" value="MFG1371292.1"/>
    <property type="molecule type" value="Genomic_DNA"/>
</dbReference>
<keyword evidence="6 8" id="KW-1133">Transmembrane helix</keyword>
<feature type="transmembrane region" description="Helical" evidence="8">
    <location>
        <begin position="477"/>
        <end position="500"/>
    </location>
</feature>
<feature type="transmembrane region" description="Helical" evidence="8">
    <location>
        <begin position="385"/>
        <end position="403"/>
    </location>
</feature>
<evidence type="ECO:0000256" key="7">
    <source>
        <dbReference type="ARBA" id="ARBA00023136"/>
    </source>
</evidence>
<dbReference type="RefSeq" id="WP_393991300.1">
    <property type="nucleotide sequence ID" value="NZ_JBAFVH010000002.1"/>
</dbReference>
<comment type="caution">
    <text evidence="10">The sequence shown here is derived from an EMBL/GenBank/DDBJ whole genome shotgun (WGS) entry which is preliminary data.</text>
</comment>
<dbReference type="Proteomes" id="UP001604002">
    <property type="component" value="Unassembled WGS sequence"/>
</dbReference>
<organism evidence="10 11">
    <name type="scientific">Xanthobacter oligotrophicus</name>
    <dbReference type="NCBI Taxonomy" id="2607286"/>
    <lineage>
        <taxon>Bacteria</taxon>
        <taxon>Pseudomonadati</taxon>
        <taxon>Pseudomonadota</taxon>
        <taxon>Alphaproteobacteria</taxon>
        <taxon>Hyphomicrobiales</taxon>
        <taxon>Xanthobacteraceae</taxon>
        <taxon>Xanthobacter</taxon>
    </lineage>
</organism>
<feature type="domain" description="YidE/YbjL duplication" evidence="9">
    <location>
        <begin position="15"/>
        <end position="178"/>
    </location>
</feature>
<keyword evidence="7 8" id="KW-0472">Membrane</keyword>
<evidence type="ECO:0000256" key="8">
    <source>
        <dbReference type="SAM" id="Phobius"/>
    </source>
</evidence>
<feature type="transmembrane region" description="Helical" evidence="8">
    <location>
        <begin position="153"/>
        <end position="178"/>
    </location>
</feature>
<evidence type="ECO:0000256" key="6">
    <source>
        <dbReference type="ARBA" id="ARBA00022989"/>
    </source>
</evidence>
<evidence type="ECO:0000256" key="4">
    <source>
        <dbReference type="ARBA" id="ARBA00022475"/>
    </source>
</evidence>
<feature type="transmembrane region" description="Helical" evidence="8">
    <location>
        <begin position="12"/>
        <end position="29"/>
    </location>
</feature>
<evidence type="ECO:0000256" key="5">
    <source>
        <dbReference type="ARBA" id="ARBA00022692"/>
    </source>
</evidence>
<feature type="transmembrane region" description="Helical" evidence="8">
    <location>
        <begin position="506"/>
        <end position="524"/>
    </location>
</feature>
<evidence type="ECO:0000313" key="10">
    <source>
        <dbReference type="EMBL" id="MFG1371292.1"/>
    </source>
</evidence>
<dbReference type="Pfam" id="PF06826">
    <property type="entry name" value="Asp-Al_Ex"/>
    <property type="match status" value="2"/>
</dbReference>
<dbReference type="SUPFAM" id="SSF116726">
    <property type="entry name" value="TrkA C-terminal domain-like"/>
    <property type="match status" value="1"/>
</dbReference>
<evidence type="ECO:0000256" key="1">
    <source>
        <dbReference type="ARBA" id="ARBA00004651"/>
    </source>
</evidence>
<gene>
    <name evidence="10" type="ORF">V5F32_03870</name>
</gene>
<accession>A0ABW6ZRF2</accession>
<feature type="transmembrane region" description="Helical" evidence="8">
    <location>
        <begin position="36"/>
        <end position="54"/>
    </location>
</feature>
<feature type="transmembrane region" description="Helical" evidence="8">
    <location>
        <begin position="449"/>
        <end position="470"/>
    </location>
</feature>
<comment type="subcellular location">
    <subcellularLocation>
        <location evidence="1">Cell membrane</location>
        <topology evidence="1">Multi-pass membrane protein</topology>
    </subcellularLocation>
</comment>
<dbReference type="InterPro" id="IPR006512">
    <property type="entry name" value="YidE_YbjL"/>
</dbReference>
<feature type="transmembrane region" description="Helical" evidence="8">
    <location>
        <begin position="89"/>
        <end position="109"/>
    </location>
</feature>
<sequence length="559" mass="58689">MNYFVGTLQKYPEIALFLTIGIGFWIGNLKLGKFNLGVVTSTLLAGLLVGQIGIKLPAVMQSTFFAMFLFSVGYAVGPQFIRALKSDGLPQVVFAILICLAGTATAIVLGKLLGYNAALTAGLLSGGYTNSTVLGVAADLMNQTGLQPDELKAALALLPVAYAVTYPFGTIGSAFMLANIAPKVLGFDLVKVCQDYEREHGGNKIGTTAYREFSARAVKLANTGLVGKTVEDVEKMFHNEIFIRRMRTSMEGPIVDCKRDTVLTEGAILAVSGGLSALLAYADEFGPELKDVPLLDFSTELLDLVVTNKAYAGKTLGELIHTLFGEPGRGVFLTKFTRSDVAMAMGEQVKVQRGDVLTILGAKADVAKVAKVLGYADRPVEGSDMAFMAFGIVFGSLIGAFTIRIGGIPLSLGTAVGAIVAGIICGYLRSTMRTFGHIPGPAIWVFNNVGLNGFIACIGLNAALGFVGGIQNYGLTLFLAGTLVTLVPIIVGLLLGHFVFKFHPGIMLGAVAGARSTTAALGALQEASKSNVPVVGYATGYAVSRLVMALLTIVVVNAF</sequence>
<dbReference type="InterPro" id="IPR036721">
    <property type="entry name" value="RCK_C_sf"/>
</dbReference>
<evidence type="ECO:0000259" key="9">
    <source>
        <dbReference type="Pfam" id="PF06826"/>
    </source>
</evidence>
<dbReference type="PANTHER" id="PTHR30445:SF9">
    <property type="match status" value="1"/>
</dbReference>
<keyword evidence="4" id="KW-1003">Cell membrane</keyword>
<evidence type="ECO:0000256" key="3">
    <source>
        <dbReference type="ARBA" id="ARBA00022448"/>
    </source>
</evidence>
<protein>
    <submittedName>
        <fullName evidence="10">Aspartate-alanine antiporter</fullName>
    </submittedName>
</protein>
<dbReference type="PANTHER" id="PTHR30445">
    <property type="entry name" value="K(+)_H(+) ANTIPORTER SUBUNIT KHTT"/>
    <property type="match status" value="1"/>
</dbReference>
<reference evidence="10 11" key="1">
    <citation type="submission" date="2024-02" db="EMBL/GenBank/DDBJ databases">
        <title>Expansion and revision of Xanthobacter and proposal of Roseixanthobacter gen. nov.</title>
        <authorList>
            <person name="Soltysiak M.P.M."/>
            <person name="Jalihal A."/>
            <person name="Ory A."/>
            <person name="Chrisophersen C."/>
            <person name="Lee A.D."/>
            <person name="Boulton J."/>
            <person name="Springer M."/>
        </authorList>
    </citation>
    <scope>NUCLEOTIDE SEQUENCE [LARGE SCALE GENOMIC DNA]</scope>
    <source>
        <strain evidence="10 11">23A</strain>
    </source>
</reference>
<keyword evidence="3" id="KW-0813">Transport</keyword>
<dbReference type="NCBIfam" id="TIGR01625">
    <property type="entry name" value="YidE_YbjL_dupl"/>
    <property type="match status" value="1"/>
</dbReference>
<feature type="transmembrane region" description="Helical" evidence="8">
    <location>
        <begin position="410"/>
        <end position="429"/>
    </location>
</feature>
<evidence type="ECO:0000313" key="11">
    <source>
        <dbReference type="Proteomes" id="UP001604002"/>
    </source>
</evidence>
<keyword evidence="5 8" id="KW-0812">Transmembrane</keyword>
<keyword evidence="11" id="KW-1185">Reference proteome</keyword>
<feature type="domain" description="YidE/YbjL duplication" evidence="9">
    <location>
        <begin position="387"/>
        <end position="555"/>
    </location>
</feature>
<evidence type="ECO:0000256" key="2">
    <source>
        <dbReference type="ARBA" id="ARBA00009854"/>
    </source>
</evidence>
<name>A0ABW6ZRF2_9HYPH</name>
<comment type="similarity">
    <text evidence="2">Belongs to the AAE transporter (TC 2.A.81) family.</text>
</comment>
<proteinExistence type="inferred from homology"/>
<dbReference type="InterPro" id="IPR050144">
    <property type="entry name" value="AAE_transporter"/>
</dbReference>